<evidence type="ECO:0000313" key="4">
    <source>
        <dbReference type="EMBL" id="XDI05793.1"/>
    </source>
</evidence>
<dbReference type="InterPro" id="IPR050738">
    <property type="entry name" value="Sulfatase"/>
</dbReference>
<accession>A0AB39BHX2</accession>
<dbReference type="Pfam" id="PF00884">
    <property type="entry name" value="Sulfatase"/>
    <property type="match status" value="1"/>
</dbReference>
<comment type="similarity">
    <text evidence="1">Belongs to the sulfatase family.</text>
</comment>
<dbReference type="PANTHER" id="PTHR42693:SF53">
    <property type="entry name" value="ENDO-4-O-SULFATASE"/>
    <property type="match status" value="1"/>
</dbReference>
<dbReference type="CDD" id="cd16027">
    <property type="entry name" value="SGSH"/>
    <property type="match status" value="1"/>
</dbReference>
<dbReference type="GO" id="GO:0004065">
    <property type="term" value="F:arylsulfatase activity"/>
    <property type="evidence" value="ECO:0007669"/>
    <property type="project" value="TreeGrafter"/>
</dbReference>
<organism evidence="4">
    <name type="scientific">Herbiconiux sp. A18JL235</name>
    <dbReference type="NCBI Taxonomy" id="3152363"/>
    <lineage>
        <taxon>Bacteria</taxon>
        <taxon>Bacillati</taxon>
        <taxon>Actinomycetota</taxon>
        <taxon>Actinomycetes</taxon>
        <taxon>Micrococcales</taxon>
        <taxon>Microbacteriaceae</taxon>
        <taxon>Herbiconiux</taxon>
    </lineage>
</organism>
<evidence type="ECO:0000256" key="2">
    <source>
        <dbReference type="ARBA" id="ARBA00022801"/>
    </source>
</evidence>
<protein>
    <submittedName>
        <fullName evidence="4">Sulfatase</fullName>
    </submittedName>
</protein>
<dbReference type="InterPro" id="IPR017850">
    <property type="entry name" value="Alkaline_phosphatase_core_sf"/>
</dbReference>
<dbReference type="Gene3D" id="3.40.720.10">
    <property type="entry name" value="Alkaline Phosphatase, subunit A"/>
    <property type="match status" value="1"/>
</dbReference>
<dbReference type="PANTHER" id="PTHR42693">
    <property type="entry name" value="ARYLSULFATASE FAMILY MEMBER"/>
    <property type="match status" value="1"/>
</dbReference>
<proteinExistence type="inferred from homology"/>
<dbReference type="RefSeq" id="WP_368498181.1">
    <property type="nucleotide sequence ID" value="NZ_CP162511.1"/>
</dbReference>
<feature type="domain" description="Sulfatase N-terminal" evidence="3">
    <location>
        <begin position="4"/>
        <end position="296"/>
    </location>
</feature>
<dbReference type="InterPro" id="IPR000917">
    <property type="entry name" value="Sulfatase_N"/>
</dbReference>
<dbReference type="SUPFAM" id="SSF53649">
    <property type="entry name" value="Alkaline phosphatase-like"/>
    <property type="match status" value="1"/>
</dbReference>
<evidence type="ECO:0000256" key="1">
    <source>
        <dbReference type="ARBA" id="ARBA00008779"/>
    </source>
</evidence>
<evidence type="ECO:0000259" key="3">
    <source>
        <dbReference type="Pfam" id="PF00884"/>
    </source>
</evidence>
<dbReference type="EMBL" id="CP162511">
    <property type="protein sequence ID" value="XDI05793.1"/>
    <property type="molecule type" value="Genomic_DNA"/>
</dbReference>
<dbReference type="AlphaFoldDB" id="A0AB39BHX2"/>
<name>A0AB39BHX2_9MICO</name>
<sequence>MRTNILFITADDMEGTTPGVFGGAGDVTPALDMLAAEGMIFGRAHVAVAVCQPSRSAIMTGLWPHRNGAEGFEPIHDGVPVLTEKLAEVGYVTGILGKVNHLQPVERFGWDTVVEMRELGLGRDPGRYAAETARFLANTDGRPWFLMVNAHDPHRPFHGADDERRAFGDAAAAIPRPSKVFSPDGPAATPPAYLPDLPEVRQEYAEYLSSARRCDDVVGAVLGELEASGEAESTLVVFLSDNGMAFPFSKANCYLQSTRTPLIVRWPGVVAAGSIEGDRFLTMLDLFPTFCEAAGVEAGDIDGESLVPVLQGSPSLPARTHVVTVFHETAGKGRYEMRCVQDARHGYIWNGWADDETDYRAENMAGLTWPAMVEAADRDEAIAARVGFYLKRRREELYDLRADPAGLHDLSNDPRSAAALAAARRALRTWMTETSDPLLELYDAHTGGAASAAKG</sequence>
<reference evidence="4" key="1">
    <citation type="submission" date="2024-05" db="EMBL/GenBank/DDBJ databases">
        <title>Herbiconiux sp. A18JL235.</title>
        <authorList>
            <person name="Zhang G."/>
        </authorList>
    </citation>
    <scope>NUCLEOTIDE SEQUENCE</scope>
    <source>
        <strain evidence="4">A18JL235</strain>
    </source>
</reference>
<keyword evidence="2" id="KW-0378">Hydrolase</keyword>
<gene>
    <name evidence="4" type="ORF">ABFY20_01495</name>
</gene>